<keyword evidence="2" id="KW-1277">Toxin-antitoxin system</keyword>
<feature type="domain" description="N-acetyltransferase" evidence="6">
    <location>
        <begin position="93"/>
        <end position="153"/>
    </location>
</feature>
<reference evidence="7" key="1">
    <citation type="submission" date="2018-06" db="EMBL/GenBank/DDBJ databases">
        <authorList>
            <person name="Zhirakovskaya E."/>
        </authorList>
    </citation>
    <scope>NUCLEOTIDE SEQUENCE</scope>
</reference>
<evidence type="ECO:0000256" key="4">
    <source>
        <dbReference type="ARBA" id="ARBA00023315"/>
    </source>
</evidence>
<evidence type="ECO:0000259" key="6">
    <source>
        <dbReference type="Pfam" id="PF13508"/>
    </source>
</evidence>
<accession>A0A3B1BED9</accession>
<dbReference type="PANTHER" id="PTHR36449:SF1">
    <property type="entry name" value="ACETYLTRANSFERASE"/>
    <property type="match status" value="1"/>
</dbReference>
<sequence>MSHAPGKIRIERLTKAHDRTSFDCGNVFLNSYLKQFARQNAAKGVARAYVAVPAGGEGSAIMGYYTLSAASIGFEQVPLSLRRRLPRYPVPTARLGELAVNGEHQGQGLGSILLLDAFNRIDSIADELAVWAIVVDPIDDAAQAFYHHFGFEPLADNKSSLFLTLKDLRAWV</sequence>
<evidence type="ECO:0000256" key="5">
    <source>
        <dbReference type="ARBA" id="ARBA00049880"/>
    </source>
</evidence>
<keyword evidence="4" id="KW-0012">Acyltransferase</keyword>
<proteinExistence type="predicted"/>
<evidence type="ECO:0000313" key="7">
    <source>
        <dbReference type="EMBL" id="VAX03397.1"/>
    </source>
</evidence>
<comment type="catalytic activity">
    <reaction evidence="5">
        <text>glycyl-tRNA(Gly) + acetyl-CoA = N-acetylglycyl-tRNA(Gly) + CoA + H(+)</text>
        <dbReference type="Rhea" id="RHEA:81867"/>
        <dbReference type="Rhea" id="RHEA-COMP:9683"/>
        <dbReference type="Rhea" id="RHEA-COMP:19766"/>
        <dbReference type="ChEBI" id="CHEBI:15378"/>
        <dbReference type="ChEBI" id="CHEBI:57287"/>
        <dbReference type="ChEBI" id="CHEBI:57288"/>
        <dbReference type="ChEBI" id="CHEBI:78522"/>
        <dbReference type="ChEBI" id="CHEBI:232036"/>
    </reaction>
</comment>
<dbReference type="GO" id="GO:0016747">
    <property type="term" value="F:acyltransferase activity, transferring groups other than amino-acyl groups"/>
    <property type="evidence" value="ECO:0007669"/>
    <property type="project" value="InterPro"/>
</dbReference>
<dbReference type="Pfam" id="PF13508">
    <property type="entry name" value="Acetyltransf_7"/>
    <property type="match status" value="1"/>
</dbReference>
<dbReference type="SUPFAM" id="SSF55729">
    <property type="entry name" value="Acyl-CoA N-acyltransferases (Nat)"/>
    <property type="match status" value="1"/>
</dbReference>
<gene>
    <name evidence="7" type="ORF">MNBD_GAMMA19-2015</name>
</gene>
<evidence type="ECO:0000256" key="1">
    <source>
        <dbReference type="ARBA" id="ARBA00022491"/>
    </source>
</evidence>
<keyword evidence="1" id="KW-0678">Repressor</keyword>
<dbReference type="AlphaFoldDB" id="A0A3B1BED9"/>
<dbReference type="PANTHER" id="PTHR36449">
    <property type="entry name" value="ACETYLTRANSFERASE-RELATED"/>
    <property type="match status" value="1"/>
</dbReference>
<dbReference type="EMBL" id="UOFV01000395">
    <property type="protein sequence ID" value="VAX03397.1"/>
    <property type="molecule type" value="Genomic_DNA"/>
</dbReference>
<organism evidence="7">
    <name type="scientific">hydrothermal vent metagenome</name>
    <dbReference type="NCBI Taxonomy" id="652676"/>
    <lineage>
        <taxon>unclassified sequences</taxon>
        <taxon>metagenomes</taxon>
        <taxon>ecological metagenomes</taxon>
    </lineage>
</organism>
<evidence type="ECO:0000256" key="3">
    <source>
        <dbReference type="ARBA" id="ARBA00022679"/>
    </source>
</evidence>
<dbReference type="InterPro" id="IPR000182">
    <property type="entry name" value="GNAT_dom"/>
</dbReference>
<dbReference type="Gene3D" id="3.40.630.30">
    <property type="match status" value="1"/>
</dbReference>
<dbReference type="InterPro" id="IPR016181">
    <property type="entry name" value="Acyl_CoA_acyltransferase"/>
</dbReference>
<keyword evidence="3" id="KW-0808">Transferase</keyword>
<name>A0A3B1BED9_9ZZZZ</name>
<evidence type="ECO:0000256" key="2">
    <source>
        <dbReference type="ARBA" id="ARBA00022649"/>
    </source>
</evidence>
<protein>
    <recommendedName>
        <fullName evidence="6">N-acetyltransferase domain-containing protein</fullName>
    </recommendedName>
</protein>